<keyword evidence="7" id="KW-1185">Reference proteome</keyword>
<comment type="cofactor">
    <cofactor evidence="1">
        <name>Mg(2+)</name>
        <dbReference type="ChEBI" id="CHEBI:18420"/>
    </cofactor>
</comment>
<comment type="caution">
    <text evidence="6">The sequence shown here is derived from an EMBL/GenBank/DDBJ whole genome shotgun (WGS) entry which is preliminary data.</text>
</comment>
<dbReference type="GO" id="GO:0016787">
    <property type="term" value="F:hydrolase activity"/>
    <property type="evidence" value="ECO:0007669"/>
    <property type="project" value="UniProtKB-KW"/>
</dbReference>
<dbReference type="InterPro" id="IPR006357">
    <property type="entry name" value="HAD-SF_hydro_IIA"/>
</dbReference>
<dbReference type="EC" id="3.1.3.41" evidence="6"/>
<comment type="similarity">
    <text evidence="2">Belongs to the HAD-like hydrolase superfamily. NagD family.</text>
</comment>
<dbReference type="NCBIfam" id="TIGR01457">
    <property type="entry name" value="HAD-SF-IIA-hyp2"/>
    <property type="match status" value="1"/>
</dbReference>
<evidence type="ECO:0000313" key="7">
    <source>
        <dbReference type="Proteomes" id="UP001179280"/>
    </source>
</evidence>
<dbReference type="NCBIfam" id="TIGR01460">
    <property type="entry name" value="HAD-SF-IIA"/>
    <property type="match status" value="1"/>
</dbReference>
<evidence type="ECO:0000256" key="5">
    <source>
        <dbReference type="ARBA" id="ARBA00022842"/>
    </source>
</evidence>
<dbReference type="Pfam" id="PF13344">
    <property type="entry name" value="Hydrolase_6"/>
    <property type="match status" value="1"/>
</dbReference>
<keyword evidence="4 6" id="KW-0378">Hydrolase</keyword>
<protein>
    <submittedName>
        <fullName evidence="6">4-nitrophenyl phosphatase</fullName>
        <ecNumber evidence="6">3.1.3.41</ecNumber>
    </submittedName>
</protein>
<gene>
    <name evidence="6" type="ORF">JOC54_001545</name>
</gene>
<dbReference type="InterPro" id="IPR006354">
    <property type="entry name" value="HAD-SF_hydro_IIA_hyp1"/>
</dbReference>
<dbReference type="Pfam" id="PF13242">
    <property type="entry name" value="Hydrolase_like"/>
    <property type="match status" value="1"/>
</dbReference>
<evidence type="ECO:0000313" key="6">
    <source>
        <dbReference type="EMBL" id="MBM7838289.1"/>
    </source>
</evidence>
<evidence type="ECO:0000256" key="1">
    <source>
        <dbReference type="ARBA" id="ARBA00001946"/>
    </source>
</evidence>
<keyword evidence="5" id="KW-0460">Magnesium</keyword>
<evidence type="ECO:0000256" key="4">
    <source>
        <dbReference type="ARBA" id="ARBA00022801"/>
    </source>
</evidence>
<proteinExistence type="inferred from homology"/>
<name>A0ABS2SS05_9BACI</name>
<dbReference type="PIRSF" id="PIRSF000915">
    <property type="entry name" value="PGP-type_phosphatase"/>
    <property type="match status" value="1"/>
</dbReference>
<dbReference type="InterPro" id="IPR023214">
    <property type="entry name" value="HAD_sf"/>
</dbReference>
<keyword evidence="3" id="KW-0479">Metal-binding</keyword>
<dbReference type="Gene3D" id="3.40.50.1000">
    <property type="entry name" value="HAD superfamily/HAD-like"/>
    <property type="match status" value="2"/>
</dbReference>
<reference evidence="6" key="1">
    <citation type="submission" date="2021-01" db="EMBL/GenBank/DDBJ databases">
        <title>Genomic Encyclopedia of Type Strains, Phase IV (KMG-IV): sequencing the most valuable type-strain genomes for metagenomic binning, comparative biology and taxonomic classification.</title>
        <authorList>
            <person name="Goeker M."/>
        </authorList>
    </citation>
    <scope>NUCLEOTIDE SEQUENCE</scope>
    <source>
        <strain evidence="6">DSM 21943</strain>
    </source>
</reference>
<dbReference type="PANTHER" id="PTHR19288:SF46">
    <property type="entry name" value="HALOACID DEHALOGENASE-LIKE HYDROLASE DOMAIN-CONTAINING PROTEIN 2"/>
    <property type="match status" value="1"/>
</dbReference>
<dbReference type="SUPFAM" id="SSF56784">
    <property type="entry name" value="HAD-like"/>
    <property type="match status" value="1"/>
</dbReference>
<dbReference type="EMBL" id="JAFBCV010000004">
    <property type="protein sequence ID" value="MBM7838289.1"/>
    <property type="molecule type" value="Genomic_DNA"/>
</dbReference>
<dbReference type="InterPro" id="IPR036412">
    <property type="entry name" value="HAD-like_sf"/>
</dbReference>
<organism evidence="6 7">
    <name type="scientific">Shouchella xiaoxiensis</name>
    <dbReference type="NCBI Taxonomy" id="766895"/>
    <lineage>
        <taxon>Bacteria</taxon>
        <taxon>Bacillati</taxon>
        <taxon>Bacillota</taxon>
        <taxon>Bacilli</taxon>
        <taxon>Bacillales</taxon>
        <taxon>Bacillaceae</taxon>
        <taxon>Shouchella</taxon>
    </lineage>
</organism>
<evidence type="ECO:0000256" key="3">
    <source>
        <dbReference type="ARBA" id="ARBA00022723"/>
    </source>
</evidence>
<dbReference type="RefSeq" id="WP_204465457.1">
    <property type="nucleotide sequence ID" value="NZ_JAFBCV010000004.1"/>
</dbReference>
<evidence type="ECO:0000256" key="2">
    <source>
        <dbReference type="ARBA" id="ARBA00006696"/>
    </source>
</evidence>
<dbReference type="Proteomes" id="UP001179280">
    <property type="component" value="Unassembled WGS sequence"/>
</dbReference>
<dbReference type="PANTHER" id="PTHR19288">
    <property type="entry name" value="4-NITROPHENYLPHOSPHATASE-RELATED"/>
    <property type="match status" value="1"/>
</dbReference>
<accession>A0ABS2SS05</accession>
<sequence length="251" mass="27404">MKAYKSYLFDLDGTIYHGNKAISSAIQFLNQLELKNIPYGFVTNNSTQTPDQVAKKLTNLGVKVEARQVVTSSIATAAYVRKHYRDVSVFVIGEVGLQEAFSQYRQDSIRPNLVVVGLDRKITHDKMSVAARCIVNGATFIATNPDRMITQENGLVCGNGAIAQAIAYAANTEPVVIGKPSAEILHTAVNQLGFNALETVFVGDNYETDILAGIRAKMDTIHVQTGVTVSCQSFDEQPTYSIPSLINWSLL</sequence>